<dbReference type="GO" id="GO:0034045">
    <property type="term" value="C:phagophore assembly site membrane"/>
    <property type="evidence" value="ECO:0007669"/>
    <property type="project" value="TreeGrafter"/>
</dbReference>
<evidence type="ECO:0000256" key="3">
    <source>
        <dbReference type="ARBA" id="ARBA00022777"/>
    </source>
</evidence>
<evidence type="ECO:0000259" key="7">
    <source>
        <dbReference type="PROSITE" id="PS50011"/>
    </source>
</evidence>
<name>A0A498S8Z3_ACAVI</name>
<keyword evidence="4 5" id="KW-0067">ATP-binding</keyword>
<keyword evidence="1" id="KW-0808">Transferase</keyword>
<dbReference type="PANTHER" id="PTHR24348:SF22">
    <property type="entry name" value="NON-SPECIFIC SERINE_THREONINE PROTEIN KINASE"/>
    <property type="match status" value="1"/>
</dbReference>
<gene>
    <name evidence="8" type="ORF">NAV_LOCUS2999</name>
</gene>
<dbReference type="AlphaFoldDB" id="A0A498S8Z3"/>
<dbReference type="GO" id="GO:0061709">
    <property type="term" value="P:reticulophagy"/>
    <property type="evidence" value="ECO:0007669"/>
    <property type="project" value="TreeGrafter"/>
</dbReference>
<sequence>MDAAAAAAAVAAADSDCWSSIRSIDASYLFHREDMEKFDGFEYTKKDLIGHGAFAIVYKGRYADRKDVAVAIKSIAKKSLTKSKNLLTKEIKILKELSNLQHENLVALLKCVETPTNVFLVMEYCNAGDLGDYLQNKVTLPETTIQHFLVHISRAIEAINKKGIVHRDLKPQNLLLCNPGQRPNPPATDLIVKLADFGFARFLGDGHMAATLCGSPMYMAPEVIMSLQYCAKADLWSVGTIIFQCLTGKAPFQAQTPQALKQFYERNKDLRPNIPTYCSPLLKDLLLALLKRNSKDRIEFEAFFSHPFITTSPTSGRHDLAASPQLISSPSHRAPVSTASATVAGRTVGSSKLGSPHSIGPRQNTCPTPSQTGVVSDSDDFTFLPSLHGTQIPLANSRSKTHSPLVSRRPFSAANPNIDSYLGNPVKQIKIFNAASNARAVPVPSQRLAYAKMEERRNGSSTQHNHMTSIPRCSARSVSGCTATTAEPKVPSIECISLPTTQFIVKDSRSSEYDTALPSRSRRYTIDTVATTSATSSSPELTPATSNAISGGCNRKILEAVPELDAINVVHTNSENETVTNKEKAEVRQNSNMENIQSSMEEVDVRPSSPQPSPVPPVDNLKYLSVSPPRSCASLTVRVTPRAVNEISTSSSLSEEEEDAELSQPIHLPFASNLSSRSQLMESESADEGICTGTQIAHDISNTNASAPDNQNAIPSLNDIAPSLEQETLMGAEHVQVLAKLRFVLELVETLINVAEDRGNFVSLSMPPRKKKERSDAYRRAEQLVVYVRALHMLSSALLLAQKQVASETLHPSPAVQHVLNQLNDKYHQCLIRSQELASLGLPGPNPAMAVISAERIMYKHAIQLCQSAALDELFGNPHLCSQRYQTAYMMLHTLSEQVSSEADKLVLSKYKNAVEKRLRILEKQGLVQAISTA</sequence>
<dbReference type="InterPro" id="IPR008271">
    <property type="entry name" value="Ser/Thr_kinase_AS"/>
</dbReference>
<dbReference type="PANTHER" id="PTHR24348">
    <property type="entry name" value="SERINE/THREONINE-PROTEIN KINASE UNC-51-RELATED"/>
    <property type="match status" value="1"/>
</dbReference>
<evidence type="ECO:0000256" key="5">
    <source>
        <dbReference type="PROSITE-ProRule" id="PRU10141"/>
    </source>
</evidence>
<dbReference type="GO" id="GO:0004674">
    <property type="term" value="F:protein serine/threonine kinase activity"/>
    <property type="evidence" value="ECO:0007669"/>
    <property type="project" value="InterPro"/>
</dbReference>
<keyword evidence="9" id="KW-1185">Reference proteome</keyword>
<dbReference type="GO" id="GO:0005776">
    <property type="term" value="C:autophagosome"/>
    <property type="evidence" value="ECO:0007669"/>
    <property type="project" value="TreeGrafter"/>
</dbReference>
<feature type="binding site" evidence="5">
    <location>
        <position position="78"/>
    </location>
    <ligand>
        <name>ATP</name>
        <dbReference type="ChEBI" id="CHEBI:30616"/>
    </ligand>
</feature>
<feature type="compositionally biased region" description="Polar residues" evidence="6">
    <location>
        <begin position="361"/>
        <end position="372"/>
    </location>
</feature>
<reference evidence="8 9" key="1">
    <citation type="submission" date="2018-08" db="EMBL/GenBank/DDBJ databases">
        <authorList>
            <person name="Laetsch R D."/>
            <person name="Stevens L."/>
            <person name="Kumar S."/>
            <person name="Blaxter L. M."/>
        </authorList>
    </citation>
    <scope>NUCLEOTIDE SEQUENCE [LARGE SCALE GENOMIC DNA]</scope>
</reference>
<dbReference type="OrthoDB" id="346907at2759"/>
<dbReference type="Gene3D" id="1.10.510.10">
    <property type="entry name" value="Transferase(Phosphotransferase) domain 1"/>
    <property type="match status" value="1"/>
</dbReference>
<evidence type="ECO:0000313" key="8">
    <source>
        <dbReference type="EMBL" id="VBB28169.1"/>
    </source>
</evidence>
<dbReference type="GO" id="GO:0010508">
    <property type="term" value="P:positive regulation of autophagy"/>
    <property type="evidence" value="ECO:0007669"/>
    <property type="project" value="TreeGrafter"/>
</dbReference>
<keyword evidence="3" id="KW-0418">Kinase</keyword>
<keyword evidence="2 5" id="KW-0547">Nucleotide-binding</keyword>
<dbReference type="PROSITE" id="PS00108">
    <property type="entry name" value="PROTEIN_KINASE_ST"/>
    <property type="match status" value="1"/>
</dbReference>
<proteinExistence type="predicted"/>
<dbReference type="PROSITE" id="PS50011">
    <property type="entry name" value="PROTEIN_KINASE_DOM"/>
    <property type="match status" value="1"/>
</dbReference>
<dbReference type="GO" id="GO:0048675">
    <property type="term" value="P:axon extension"/>
    <property type="evidence" value="ECO:0007669"/>
    <property type="project" value="TreeGrafter"/>
</dbReference>
<dbReference type="FunFam" id="3.30.200.20:FF:000149">
    <property type="entry name" value="serine/threonine-protein kinase unc-51 isoform X1"/>
    <property type="match status" value="1"/>
</dbReference>
<evidence type="ECO:0000256" key="4">
    <source>
        <dbReference type="ARBA" id="ARBA00022840"/>
    </source>
</evidence>
<dbReference type="Pfam" id="PF00069">
    <property type="entry name" value="Pkinase"/>
    <property type="match status" value="1"/>
</dbReference>
<dbReference type="Proteomes" id="UP000276991">
    <property type="component" value="Unassembled WGS sequence"/>
</dbReference>
<dbReference type="Pfam" id="PF21127">
    <property type="entry name" value="ATG1-like_MIT2"/>
    <property type="match status" value="1"/>
</dbReference>
<dbReference type="InterPro" id="IPR000719">
    <property type="entry name" value="Prot_kinase_dom"/>
</dbReference>
<dbReference type="GO" id="GO:0034727">
    <property type="term" value="P:piecemeal microautophagy of the nucleus"/>
    <property type="evidence" value="ECO:0007669"/>
    <property type="project" value="TreeGrafter"/>
</dbReference>
<evidence type="ECO:0000256" key="6">
    <source>
        <dbReference type="SAM" id="MobiDB-lite"/>
    </source>
</evidence>
<feature type="region of interest" description="Disordered" evidence="6">
    <location>
        <begin position="347"/>
        <end position="372"/>
    </location>
</feature>
<dbReference type="GO" id="GO:0005524">
    <property type="term" value="F:ATP binding"/>
    <property type="evidence" value="ECO:0007669"/>
    <property type="project" value="UniProtKB-UniRule"/>
</dbReference>
<dbReference type="Gene3D" id="3.30.200.20">
    <property type="entry name" value="Phosphorylase Kinase, domain 1"/>
    <property type="match status" value="1"/>
</dbReference>
<evidence type="ECO:0000313" key="9">
    <source>
        <dbReference type="Proteomes" id="UP000276991"/>
    </source>
</evidence>
<dbReference type="InterPro" id="IPR017441">
    <property type="entry name" value="Protein_kinase_ATP_BS"/>
</dbReference>
<evidence type="ECO:0000256" key="1">
    <source>
        <dbReference type="ARBA" id="ARBA00022679"/>
    </source>
</evidence>
<dbReference type="SUPFAM" id="SSF56112">
    <property type="entry name" value="Protein kinase-like (PK-like)"/>
    <property type="match status" value="1"/>
</dbReference>
<dbReference type="InterPro" id="IPR048941">
    <property type="entry name" value="ATG1-like_MIT2"/>
</dbReference>
<accession>A0A498S8Z3</accession>
<dbReference type="PROSITE" id="PS00107">
    <property type="entry name" value="PROTEIN_KINASE_ATP"/>
    <property type="match status" value="1"/>
</dbReference>
<dbReference type="InterPro" id="IPR045269">
    <property type="entry name" value="Atg1-like"/>
</dbReference>
<dbReference type="SMART" id="SM00220">
    <property type="entry name" value="S_TKc"/>
    <property type="match status" value="1"/>
</dbReference>
<dbReference type="STRING" id="6277.A0A498S8Z3"/>
<feature type="domain" description="Protein kinase" evidence="7">
    <location>
        <begin position="43"/>
        <end position="309"/>
    </location>
</feature>
<dbReference type="GO" id="GO:0042594">
    <property type="term" value="P:response to starvation"/>
    <property type="evidence" value="ECO:0007669"/>
    <property type="project" value="TreeGrafter"/>
</dbReference>
<protein>
    <recommendedName>
        <fullName evidence="7">Protein kinase domain-containing protein</fullName>
    </recommendedName>
</protein>
<evidence type="ECO:0000256" key="2">
    <source>
        <dbReference type="ARBA" id="ARBA00022741"/>
    </source>
</evidence>
<dbReference type="GO" id="GO:0005829">
    <property type="term" value="C:cytosol"/>
    <property type="evidence" value="ECO:0007669"/>
    <property type="project" value="TreeGrafter"/>
</dbReference>
<organism evidence="8 9">
    <name type="scientific">Acanthocheilonema viteae</name>
    <name type="common">Filarial nematode worm</name>
    <name type="synonym">Dipetalonema viteae</name>
    <dbReference type="NCBI Taxonomy" id="6277"/>
    <lineage>
        <taxon>Eukaryota</taxon>
        <taxon>Metazoa</taxon>
        <taxon>Ecdysozoa</taxon>
        <taxon>Nematoda</taxon>
        <taxon>Chromadorea</taxon>
        <taxon>Rhabditida</taxon>
        <taxon>Spirurina</taxon>
        <taxon>Spiruromorpha</taxon>
        <taxon>Filarioidea</taxon>
        <taxon>Onchocercidae</taxon>
        <taxon>Acanthocheilonema</taxon>
    </lineage>
</organism>
<dbReference type="GO" id="GO:0000422">
    <property type="term" value="P:autophagy of mitochondrion"/>
    <property type="evidence" value="ECO:0007669"/>
    <property type="project" value="TreeGrafter"/>
</dbReference>
<dbReference type="FunFam" id="1.10.510.10:FF:000493">
    <property type="entry name" value="serine/threonine-protein kinase unc-51 isoform X2"/>
    <property type="match status" value="1"/>
</dbReference>
<dbReference type="InterPro" id="IPR011009">
    <property type="entry name" value="Kinase-like_dom_sf"/>
</dbReference>
<dbReference type="EMBL" id="UPTC01000357">
    <property type="protein sequence ID" value="VBB28169.1"/>
    <property type="molecule type" value="Genomic_DNA"/>
</dbReference>
<dbReference type="GO" id="GO:0000045">
    <property type="term" value="P:autophagosome assembly"/>
    <property type="evidence" value="ECO:0007669"/>
    <property type="project" value="TreeGrafter"/>
</dbReference>